<proteinExistence type="predicted"/>
<dbReference type="GO" id="GO:0003700">
    <property type="term" value="F:DNA-binding transcription factor activity"/>
    <property type="evidence" value="ECO:0007669"/>
    <property type="project" value="InterPro"/>
</dbReference>
<dbReference type="PRINTS" id="PR00037">
    <property type="entry name" value="HTHLACR"/>
</dbReference>
<dbReference type="InterPro" id="IPR014036">
    <property type="entry name" value="DeoR-like_C"/>
</dbReference>
<gene>
    <name evidence="5" type="ORF">C7U56_04840</name>
</gene>
<dbReference type="Gene3D" id="1.10.10.10">
    <property type="entry name" value="Winged helix-like DNA-binding domain superfamily/Winged helix DNA-binding domain"/>
    <property type="match status" value="1"/>
</dbReference>
<dbReference type="InterPro" id="IPR011991">
    <property type="entry name" value="ArsR-like_HTH"/>
</dbReference>
<comment type="caution">
    <text evidence="5">The sequence shown here is derived from an EMBL/GenBank/DDBJ whole genome shotgun (WGS) entry which is preliminary data.</text>
</comment>
<sequence>MLTEKRYELILELLDKKRSVTVPEIKEVLGVSESTIRRDLNALDKAGRLTKVFGGAVSSDGTFTGTEPSVAQKMELQQEEKRRIAQFAAGLIQPDDFVYLDAGTTTGYILDYLPARSATFVTNAVSHAKRLAAAGNRVILIGGELKGTTEAVIGSQAILTIQGYHFTKGFFGTNGVSKRHGFTTPDPNEALVKQEAMRQTERCYVLADSQKFGMVSSVTFGVFEEATILTETEPPEGFSGSKNIRVAK</sequence>
<dbReference type="PROSITE" id="PS51000">
    <property type="entry name" value="HTH_DEOR_2"/>
    <property type="match status" value="1"/>
</dbReference>
<dbReference type="CDD" id="cd00090">
    <property type="entry name" value="HTH_ARSR"/>
    <property type="match status" value="1"/>
</dbReference>
<reference evidence="5 6" key="1">
    <citation type="submission" date="2018-03" db="EMBL/GenBank/DDBJ databases">
        <title>Lachnoclostridium SNUG30386 gen.nov., sp.nov., isolated from human faeces.</title>
        <authorList>
            <person name="Seo B."/>
            <person name="Jeon K."/>
            <person name="Ko G."/>
        </authorList>
    </citation>
    <scope>NUCLEOTIDE SEQUENCE [LARGE SCALE GENOMIC DNA]</scope>
    <source>
        <strain evidence="5 6">SNUG30386</strain>
    </source>
</reference>
<evidence type="ECO:0000256" key="2">
    <source>
        <dbReference type="ARBA" id="ARBA00023125"/>
    </source>
</evidence>
<dbReference type="Pfam" id="PF00455">
    <property type="entry name" value="DeoRC"/>
    <property type="match status" value="1"/>
</dbReference>
<feature type="domain" description="HTH deoR-type" evidence="4">
    <location>
        <begin position="3"/>
        <end position="58"/>
    </location>
</feature>
<protein>
    <submittedName>
        <fullName evidence="5">DeoR/GlpR transcriptional regulator</fullName>
    </submittedName>
</protein>
<dbReference type="SUPFAM" id="SSF100950">
    <property type="entry name" value="NagB/RpiA/CoA transferase-like"/>
    <property type="match status" value="1"/>
</dbReference>
<dbReference type="PANTHER" id="PTHR30363">
    <property type="entry name" value="HTH-TYPE TRANSCRIPTIONAL REGULATOR SRLR-RELATED"/>
    <property type="match status" value="1"/>
</dbReference>
<keyword evidence="1" id="KW-0805">Transcription regulation</keyword>
<dbReference type="PROSITE" id="PS00894">
    <property type="entry name" value="HTH_DEOR_1"/>
    <property type="match status" value="1"/>
</dbReference>
<keyword evidence="2" id="KW-0238">DNA-binding</keyword>
<evidence type="ECO:0000313" key="6">
    <source>
        <dbReference type="Proteomes" id="UP000241048"/>
    </source>
</evidence>
<dbReference type="SUPFAM" id="SSF46785">
    <property type="entry name" value="Winged helix' DNA-binding domain"/>
    <property type="match status" value="1"/>
</dbReference>
<dbReference type="SMART" id="SM00420">
    <property type="entry name" value="HTH_DEOR"/>
    <property type="match status" value="1"/>
</dbReference>
<evidence type="ECO:0000259" key="4">
    <source>
        <dbReference type="PROSITE" id="PS51000"/>
    </source>
</evidence>
<dbReference type="Proteomes" id="UP000241048">
    <property type="component" value="Unassembled WGS sequence"/>
</dbReference>
<organism evidence="5 6">
    <name type="scientific">Clostridium fessum</name>
    <dbReference type="NCBI Taxonomy" id="2126740"/>
    <lineage>
        <taxon>Bacteria</taxon>
        <taxon>Bacillati</taxon>
        <taxon>Bacillota</taxon>
        <taxon>Clostridia</taxon>
        <taxon>Eubacteriales</taxon>
        <taxon>Clostridiaceae</taxon>
        <taxon>Clostridium</taxon>
    </lineage>
</organism>
<dbReference type="Gene3D" id="3.40.50.1360">
    <property type="match status" value="1"/>
</dbReference>
<dbReference type="GO" id="GO:0003677">
    <property type="term" value="F:DNA binding"/>
    <property type="evidence" value="ECO:0007669"/>
    <property type="project" value="UniProtKB-KW"/>
</dbReference>
<evidence type="ECO:0000256" key="1">
    <source>
        <dbReference type="ARBA" id="ARBA00023015"/>
    </source>
</evidence>
<dbReference type="AlphaFoldDB" id="A0A2T3FVE4"/>
<dbReference type="InterPro" id="IPR018356">
    <property type="entry name" value="Tscrpt_reg_HTH_DeoR_CS"/>
</dbReference>
<dbReference type="RefSeq" id="WP_107000352.1">
    <property type="nucleotide sequence ID" value="NZ_JAJEPQ010000011.1"/>
</dbReference>
<dbReference type="InterPro" id="IPR001034">
    <property type="entry name" value="DeoR_HTH"/>
</dbReference>
<dbReference type="InterPro" id="IPR036388">
    <property type="entry name" value="WH-like_DNA-bd_sf"/>
</dbReference>
<dbReference type="InterPro" id="IPR037171">
    <property type="entry name" value="NagB/RpiA_transferase-like"/>
</dbReference>
<name>A0A2T3FVE4_9CLOT</name>
<dbReference type="Pfam" id="PF08220">
    <property type="entry name" value="HTH_DeoR"/>
    <property type="match status" value="1"/>
</dbReference>
<keyword evidence="6" id="KW-1185">Reference proteome</keyword>
<accession>A0A2T3FVE4</accession>
<dbReference type="EMBL" id="PYLO01000001">
    <property type="protein sequence ID" value="PST39230.1"/>
    <property type="molecule type" value="Genomic_DNA"/>
</dbReference>
<dbReference type="InterPro" id="IPR036390">
    <property type="entry name" value="WH_DNA-bd_sf"/>
</dbReference>
<dbReference type="InterPro" id="IPR050313">
    <property type="entry name" value="Carb_Metab_HTH_regulators"/>
</dbReference>
<dbReference type="SMART" id="SM01134">
    <property type="entry name" value="DeoRC"/>
    <property type="match status" value="1"/>
</dbReference>
<evidence type="ECO:0000256" key="3">
    <source>
        <dbReference type="ARBA" id="ARBA00023163"/>
    </source>
</evidence>
<dbReference type="PANTHER" id="PTHR30363:SF56">
    <property type="entry name" value="TRANSCRIPTIONAL REGULATOR, DEOR FAMILY"/>
    <property type="match status" value="1"/>
</dbReference>
<evidence type="ECO:0000313" key="5">
    <source>
        <dbReference type="EMBL" id="PST39230.1"/>
    </source>
</evidence>
<keyword evidence="3" id="KW-0804">Transcription</keyword>